<dbReference type="EMBL" id="RFAR01000067">
    <property type="protein sequence ID" value="RMC94463.1"/>
    <property type="molecule type" value="Genomic_DNA"/>
</dbReference>
<keyword evidence="2" id="KW-1185">Reference proteome</keyword>
<accession>A0A454JFI6</accession>
<reference evidence="1 2" key="1">
    <citation type="submission" date="2018-10" db="EMBL/GenBank/DDBJ databases">
        <title>Draft genome sequence of Aquitalea MWU14-2217 isolated from a wild cranberry bog in Provincetown, Massachusetts.</title>
        <authorList>
            <person name="Ebadzadsahrai G."/>
            <person name="Soby S."/>
        </authorList>
    </citation>
    <scope>NUCLEOTIDE SEQUENCE [LARGE SCALE GENOMIC DNA]</scope>
    <source>
        <strain evidence="1 2">MWU14-2217</strain>
    </source>
</reference>
<dbReference type="OrthoDB" id="2065010at2"/>
<evidence type="ECO:0000313" key="2">
    <source>
        <dbReference type="Proteomes" id="UP000274139"/>
    </source>
</evidence>
<dbReference type="InterPro" id="IPR032349">
    <property type="entry name" value="DUF4865"/>
</dbReference>
<dbReference type="Pfam" id="PF16157">
    <property type="entry name" value="DUF4865"/>
    <property type="match status" value="1"/>
</dbReference>
<dbReference type="AlphaFoldDB" id="A0A454JFI6"/>
<gene>
    <name evidence="1" type="ORF">EAY64_15440</name>
</gene>
<protein>
    <submittedName>
        <fullName evidence="1">DUF4865 family protein</fullName>
    </submittedName>
</protein>
<dbReference type="Proteomes" id="UP000274139">
    <property type="component" value="Unassembled WGS sequence"/>
</dbReference>
<evidence type="ECO:0000313" key="1">
    <source>
        <dbReference type="EMBL" id="RMC94463.1"/>
    </source>
</evidence>
<name>A0A454JFI6_9NEIS</name>
<sequence length="187" mass="20958">MLAMQYRFVLPADYDMAIIRQRIQQRGHLLDGFPQLEWKAYLWSEGDGQLQGAVNAYAPLYLWQDNDGINQFLASPGFAAVCADFGRPPVDIWSVWACLGSQALPTAAVCYQQTQTIAPGTSLAALCRQEQERATRLYQQGAVTVLSAYDPQQWRLLRMSAWSTAQDAMQQVLHSDGYQIGYVAMKS</sequence>
<proteinExistence type="predicted"/>
<dbReference type="RefSeq" id="WP_103525637.1">
    <property type="nucleotide sequence ID" value="NZ_JAIZDC010000001.1"/>
</dbReference>
<comment type="caution">
    <text evidence="1">The sequence shown here is derived from an EMBL/GenBank/DDBJ whole genome shotgun (WGS) entry which is preliminary data.</text>
</comment>
<organism evidence="1 2">
    <name type="scientific">Aquitalea palustris</name>
    <dbReference type="NCBI Taxonomy" id="2480983"/>
    <lineage>
        <taxon>Bacteria</taxon>
        <taxon>Pseudomonadati</taxon>
        <taxon>Pseudomonadota</taxon>
        <taxon>Betaproteobacteria</taxon>
        <taxon>Neisseriales</taxon>
        <taxon>Chromobacteriaceae</taxon>
        <taxon>Aquitalea</taxon>
    </lineage>
</organism>